<dbReference type="PANTHER" id="PTHR43311">
    <property type="entry name" value="GLUTAMATE--TRNA LIGASE"/>
    <property type="match status" value="1"/>
</dbReference>
<dbReference type="RefSeq" id="WP_310260741.1">
    <property type="nucleotide sequence ID" value="NZ_JAVDXU010000001.1"/>
</dbReference>
<evidence type="ECO:0000256" key="7">
    <source>
        <dbReference type="HAMAP-Rule" id="MF_01428"/>
    </source>
</evidence>
<dbReference type="InterPro" id="IPR049940">
    <property type="entry name" value="GluQ/Sye"/>
</dbReference>
<protein>
    <recommendedName>
        <fullName evidence="7">Glutamyl-Q tRNA(Asp) synthetase</fullName>
        <shortName evidence="7">Glu-Q-RSs</shortName>
        <ecNumber evidence="7">6.1.1.-</ecNumber>
    </recommendedName>
</protein>
<dbReference type="PRINTS" id="PR00987">
    <property type="entry name" value="TRNASYNTHGLU"/>
</dbReference>
<feature type="binding site" evidence="7">
    <location>
        <position position="101"/>
    </location>
    <ligand>
        <name>Zn(2+)</name>
        <dbReference type="ChEBI" id="CHEBI:29105"/>
    </ligand>
</feature>
<dbReference type="PANTHER" id="PTHR43311:SF1">
    <property type="entry name" value="GLUTAMYL-Q TRNA(ASP) SYNTHETASE"/>
    <property type="match status" value="1"/>
</dbReference>
<dbReference type="SUPFAM" id="SSF52374">
    <property type="entry name" value="Nucleotidylyl transferase"/>
    <property type="match status" value="1"/>
</dbReference>
<dbReference type="Proteomes" id="UP001180453">
    <property type="component" value="Unassembled WGS sequence"/>
</dbReference>
<comment type="cofactor">
    <cofactor evidence="7">
        <name>Zn(2+)</name>
        <dbReference type="ChEBI" id="CHEBI:29105"/>
    </cofactor>
    <text evidence="7">Binds 1 zinc ion per subunit.</text>
</comment>
<keyword evidence="8" id="KW-0648">Protein biosynthesis</keyword>
<dbReference type="InterPro" id="IPR000924">
    <property type="entry name" value="Glu/Gln-tRNA-synth"/>
</dbReference>
<dbReference type="EC" id="6.1.1.-" evidence="7"/>
<feature type="binding site" evidence="7">
    <location>
        <position position="195"/>
    </location>
    <ligand>
        <name>L-glutamate</name>
        <dbReference type="ChEBI" id="CHEBI:29985"/>
    </ligand>
</feature>
<dbReference type="GO" id="GO:0016874">
    <property type="term" value="F:ligase activity"/>
    <property type="evidence" value="ECO:0007669"/>
    <property type="project" value="UniProtKB-KW"/>
</dbReference>
<evidence type="ECO:0000256" key="4">
    <source>
        <dbReference type="ARBA" id="ARBA00022833"/>
    </source>
</evidence>
<dbReference type="InterPro" id="IPR014729">
    <property type="entry name" value="Rossmann-like_a/b/a_fold"/>
</dbReference>
<feature type="binding site" evidence="7">
    <location>
        <position position="125"/>
    </location>
    <ligand>
        <name>Zn(2+)</name>
        <dbReference type="ChEBI" id="CHEBI:29105"/>
    </ligand>
</feature>
<dbReference type="Pfam" id="PF00749">
    <property type="entry name" value="tRNA-synt_1c"/>
    <property type="match status" value="1"/>
</dbReference>
<dbReference type="NCBIfam" id="NF004314">
    <property type="entry name" value="PRK05710.1-3"/>
    <property type="match status" value="1"/>
</dbReference>
<dbReference type="Gene3D" id="3.40.50.620">
    <property type="entry name" value="HUPs"/>
    <property type="match status" value="1"/>
</dbReference>
<reference evidence="10 11" key="1">
    <citation type="submission" date="2023-07" db="EMBL/GenBank/DDBJ databases">
        <title>Sorghum-associated microbial communities from plants grown in Nebraska, USA.</title>
        <authorList>
            <person name="Schachtman D."/>
        </authorList>
    </citation>
    <scope>NUCLEOTIDE SEQUENCE [LARGE SCALE GENOMIC DNA]</scope>
    <source>
        <strain evidence="10 11">BE314</strain>
    </source>
</reference>
<evidence type="ECO:0000313" key="11">
    <source>
        <dbReference type="Proteomes" id="UP001180453"/>
    </source>
</evidence>
<dbReference type="NCBIfam" id="NF004315">
    <property type="entry name" value="PRK05710.1-4"/>
    <property type="match status" value="1"/>
</dbReference>
<keyword evidence="5 7" id="KW-0067">ATP-binding</keyword>
<feature type="binding site" evidence="7">
    <location>
        <position position="99"/>
    </location>
    <ligand>
        <name>Zn(2+)</name>
        <dbReference type="ChEBI" id="CHEBI:29105"/>
    </ligand>
</feature>
<evidence type="ECO:0000256" key="2">
    <source>
        <dbReference type="ARBA" id="ARBA00022723"/>
    </source>
</evidence>
<dbReference type="HAMAP" id="MF_01428">
    <property type="entry name" value="Glu_Q_tRNA_synth"/>
    <property type="match status" value="1"/>
</dbReference>
<feature type="binding site" evidence="7">
    <location>
        <position position="43"/>
    </location>
    <ligand>
        <name>L-glutamate</name>
        <dbReference type="ChEBI" id="CHEBI:29985"/>
    </ligand>
</feature>
<dbReference type="NCBIfam" id="TIGR03838">
    <property type="entry name" value="queuosine_YadB"/>
    <property type="match status" value="1"/>
</dbReference>
<dbReference type="NCBIfam" id="NF004313">
    <property type="entry name" value="PRK05710.1-2"/>
    <property type="match status" value="1"/>
</dbReference>
<feature type="binding site" evidence="7">
    <location>
        <position position="236"/>
    </location>
    <ligand>
        <name>ATP</name>
        <dbReference type="ChEBI" id="CHEBI:30616"/>
    </ligand>
</feature>
<comment type="similarity">
    <text evidence="7">Belongs to the class-I aminoacyl-tRNA synthetase family. GluQ subfamily.</text>
</comment>
<proteinExistence type="inferred from homology"/>
<comment type="function">
    <text evidence="7">Catalyzes the tRNA-independent activation of glutamate in presence of ATP and the subsequent transfer of glutamate onto a tRNA(Asp). Glutamate is transferred on the 2-amino-5-(4,5-dihydroxy-2-cyclopenten-1-yl) moiety of the queuosine in the wobble position of the QUC anticodon.</text>
</comment>
<feature type="binding site" evidence="7">
    <location>
        <position position="121"/>
    </location>
    <ligand>
        <name>Zn(2+)</name>
        <dbReference type="ChEBI" id="CHEBI:29105"/>
    </ligand>
</feature>
<sequence length="292" mass="31429">MGGYRGRFAPSPTGPLHAGSLVAALASWLDARAHGGQWLVRIEDVDGPRCPPGMAELILGQLDALGLQPDEPPVRQSHSGDLYQAALDRLIASGHAYGCACTRAEIAAAAGPRAKHGELVYPGTCRKGTNGRPVRAWRFRVEGHVDWLDRRLGAQSQDLETEVGDFVLKRADGLWAYQLAVVVDDADQGITDIVRGEDLADNTPRQIALQRALGLPTPRYLHTPLVLAEDGHKLSKQNGAAALDLRDPAARLREAAHRLGMRLPQGPLGVEDVLAGVVSRWEALVRDSAGQR</sequence>
<feature type="short sequence motif" description="'HIGH' region" evidence="7">
    <location>
        <begin position="10"/>
        <end position="20"/>
    </location>
</feature>
<dbReference type="InterPro" id="IPR022380">
    <property type="entry name" value="Glu-Q_tRNA(Asp)_Synthase"/>
</dbReference>
<evidence type="ECO:0000256" key="1">
    <source>
        <dbReference type="ARBA" id="ARBA00022598"/>
    </source>
</evidence>
<feature type="binding site" evidence="7">
    <location>
        <position position="177"/>
    </location>
    <ligand>
        <name>L-glutamate</name>
        <dbReference type="ChEBI" id="CHEBI:29985"/>
    </ligand>
</feature>
<evidence type="ECO:0000256" key="5">
    <source>
        <dbReference type="ARBA" id="ARBA00022840"/>
    </source>
</evidence>
<accession>A0ABU1YGP3</accession>
<keyword evidence="1 7" id="KW-0436">Ligase</keyword>
<keyword evidence="3 7" id="KW-0547">Nucleotide-binding</keyword>
<dbReference type="EMBL" id="JAVDXU010000001">
    <property type="protein sequence ID" value="MDR7267998.1"/>
    <property type="molecule type" value="Genomic_DNA"/>
</dbReference>
<evidence type="ECO:0000256" key="3">
    <source>
        <dbReference type="ARBA" id="ARBA00022741"/>
    </source>
</evidence>
<feature type="domain" description="Glutamyl/glutaminyl-tRNA synthetase class Ib catalytic" evidence="9">
    <location>
        <begin position="5"/>
        <end position="242"/>
    </location>
</feature>
<feature type="binding site" evidence="7">
    <location>
        <begin position="7"/>
        <end position="11"/>
    </location>
    <ligand>
        <name>L-glutamate</name>
        <dbReference type="ChEBI" id="CHEBI:29985"/>
    </ligand>
</feature>
<gene>
    <name evidence="7" type="primary">gluQ</name>
    <name evidence="10" type="ORF">J2X20_000627</name>
</gene>
<evidence type="ECO:0000313" key="10">
    <source>
        <dbReference type="EMBL" id="MDR7267998.1"/>
    </source>
</evidence>
<comment type="caution">
    <text evidence="10">The sequence shown here is derived from an EMBL/GenBank/DDBJ whole genome shotgun (WGS) entry which is preliminary data.</text>
</comment>
<organism evidence="10 11">
    <name type="scientific">Roseateles saccharophilus</name>
    <name type="common">Pseudomonas saccharophila</name>
    <dbReference type="NCBI Taxonomy" id="304"/>
    <lineage>
        <taxon>Bacteria</taxon>
        <taxon>Pseudomonadati</taxon>
        <taxon>Pseudomonadota</taxon>
        <taxon>Betaproteobacteria</taxon>
        <taxon>Burkholderiales</taxon>
        <taxon>Sphaerotilaceae</taxon>
        <taxon>Roseateles</taxon>
    </lineage>
</organism>
<keyword evidence="2 7" id="KW-0479">Metal-binding</keyword>
<evidence type="ECO:0000256" key="6">
    <source>
        <dbReference type="ARBA" id="ARBA00023146"/>
    </source>
</evidence>
<evidence type="ECO:0000259" key="9">
    <source>
        <dbReference type="Pfam" id="PF00749"/>
    </source>
</evidence>
<keyword evidence="4 7" id="KW-0862">Zinc</keyword>
<keyword evidence="11" id="KW-1185">Reference proteome</keyword>
<dbReference type="InterPro" id="IPR020058">
    <property type="entry name" value="Glu/Gln-tRNA-synth_Ib_cat-dom"/>
</dbReference>
<name>A0ABU1YGP3_ROSSA</name>
<evidence type="ECO:0000256" key="8">
    <source>
        <dbReference type="RuleBase" id="RU363037"/>
    </source>
</evidence>
<feature type="short sequence motif" description="'KMSKS' region" evidence="7">
    <location>
        <begin position="233"/>
        <end position="237"/>
    </location>
</feature>
<keyword evidence="6 7" id="KW-0030">Aminoacyl-tRNA synthetase</keyword>